<accession>A0A554LHJ4</accession>
<evidence type="ECO:0000313" key="1">
    <source>
        <dbReference type="EMBL" id="TSC92331.1"/>
    </source>
</evidence>
<reference evidence="1 2" key="1">
    <citation type="submission" date="2017-07" db="EMBL/GenBank/DDBJ databases">
        <title>Mechanisms for carbon and nitrogen cycling indicate functional differentiation within the Candidate Phyla Radiation.</title>
        <authorList>
            <person name="Danczak R.E."/>
            <person name="Johnston M.D."/>
            <person name="Kenah C."/>
            <person name="Slattery M."/>
            <person name="Wrighton K.C."/>
            <person name="Wilkins M.J."/>
        </authorList>
    </citation>
    <scope>NUCLEOTIDE SEQUENCE [LARGE SCALE GENOMIC DNA]</scope>
    <source>
        <strain evidence="1">Licking1014_7</strain>
    </source>
</reference>
<sequence>MKLEIHNQVISFINSQSPKVQAKIVRSIDLLEKFGLRLTYPHLKKLKNVALWELRIIFGSNIFRILINFQPNQLNLVHTFQKKSKKTPLKEIKTALMRIRKLL</sequence>
<name>A0A554LHJ4_9BACT</name>
<dbReference type="Pfam" id="PF05973">
    <property type="entry name" value="Gp49"/>
    <property type="match status" value="1"/>
</dbReference>
<protein>
    <recommendedName>
        <fullName evidence="3">Phage-related protein</fullName>
    </recommendedName>
</protein>
<dbReference type="InterPro" id="IPR009241">
    <property type="entry name" value="HigB-like"/>
</dbReference>
<comment type="caution">
    <text evidence="1">The sequence shown here is derived from an EMBL/GenBank/DDBJ whole genome shotgun (WGS) entry which is preliminary data.</text>
</comment>
<evidence type="ECO:0000313" key="2">
    <source>
        <dbReference type="Proteomes" id="UP000315689"/>
    </source>
</evidence>
<evidence type="ECO:0008006" key="3">
    <source>
        <dbReference type="Google" id="ProtNLM"/>
    </source>
</evidence>
<gene>
    <name evidence="1" type="ORF">CEN89_756</name>
</gene>
<dbReference type="EMBL" id="VMGK01000035">
    <property type="protein sequence ID" value="TSC92331.1"/>
    <property type="molecule type" value="Genomic_DNA"/>
</dbReference>
<proteinExistence type="predicted"/>
<organism evidence="1 2">
    <name type="scientific">Candidatus Berkelbacteria bacterium Licking1014_7</name>
    <dbReference type="NCBI Taxonomy" id="2017147"/>
    <lineage>
        <taxon>Bacteria</taxon>
        <taxon>Candidatus Berkelbacteria</taxon>
    </lineage>
</organism>
<dbReference type="Proteomes" id="UP000315689">
    <property type="component" value="Unassembled WGS sequence"/>
</dbReference>
<dbReference type="AlphaFoldDB" id="A0A554LHJ4"/>